<keyword evidence="2" id="KW-1185">Reference proteome</keyword>
<organism evidence="1 2">
    <name type="scientific">Fibrella aestuarina BUZ 2</name>
    <dbReference type="NCBI Taxonomy" id="1166018"/>
    <lineage>
        <taxon>Bacteria</taxon>
        <taxon>Pseudomonadati</taxon>
        <taxon>Bacteroidota</taxon>
        <taxon>Cytophagia</taxon>
        <taxon>Cytophagales</taxon>
        <taxon>Spirosomataceae</taxon>
        <taxon>Fibrella</taxon>
    </lineage>
</organism>
<accession>I0K2R4</accession>
<gene>
    <name evidence="1" type="ORF">FAES_0405</name>
</gene>
<dbReference type="HOGENOM" id="CLU_3289983_0_0_10"/>
<name>I0K2R4_9BACT</name>
<reference evidence="1 2" key="1">
    <citation type="journal article" date="2012" name="J. Bacteriol.">
        <title>Genome Sequence of Fibrella aestuarina BUZ 2T, a Filamentous Marine Bacterium.</title>
        <authorList>
            <person name="Filippini M."/>
            <person name="Qi W."/>
            <person name="Blom J."/>
            <person name="Goesmann A."/>
            <person name="Smits T.H."/>
            <person name="Bagheri H.C."/>
        </authorList>
    </citation>
    <scope>NUCLEOTIDE SEQUENCE [LARGE SCALE GENOMIC DNA]</scope>
    <source>
        <strain evidence="2">BUZ 2T</strain>
    </source>
</reference>
<evidence type="ECO:0000313" key="1">
    <source>
        <dbReference type="EMBL" id="CCG98417.1"/>
    </source>
</evidence>
<protein>
    <submittedName>
        <fullName evidence="1">Uncharacterized protein</fullName>
    </submittedName>
</protein>
<proteinExistence type="predicted"/>
<dbReference type="AlphaFoldDB" id="I0K2R4"/>
<sequence length="40" mass="4683">MPSQLSRRLIDCTYLLPIQWASRDLYSESANRDRSWGIAI</sequence>
<dbReference type="Proteomes" id="UP000011058">
    <property type="component" value="Chromosome"/>
</dbReference>
<dbReference type="EMBL" id="HE796683">
    <property type="protein sequence ID" value="CCG98417.1"/>
    <property type="molecule type" value="Genomic_DNA"/>
</dbReference>
<evidence type="ECO:0000313" key="2">
    <source>
        <dbReference type="Proteomes" id="UP000011058"/>
    </source>
</evidence>
<dbReference type="KEGG" id="fae:FAES_0405"/>
<dbReference type="RefSeq" id="WP_015329517.1">
    <property type="nucleotide sequence ID" value="NC_020054.1"/>
</dbReference>